<name>A0A484NNV4_9ASTE</name>
<proteinExistence type="predicted"/>
<dbReference type="AlphaFoldDB" id="A0A484NNV4"/>
<protein>
    <submittedName>
        <fullName evidence="2">Uncharacterized protein</fullName>
    </submittedName>
</protein>
<sequence>MAHIHPSLNQKSITSVSLIFVRLFDAQRRLPQFLDEDPSIPVLEEDPSLVLSSRENTINGDHRKSFPHLIETTTMDPTKASKGWSRGGCRETVLGDAGLRKLWKH</sequence>
<evidence type="ECO:0000256" key="1">
    <source>
        <dbReference type="SAM" id="MobiDB-lite"/>
    </source>
</evidence>
<dbReference type="Proteomes" id="UP000595140">
    <property type="component" value="Unassembled WGS sequence"/>
</dbReference>
<reference evidence="2 3" key="1">
    <citation type="submission" date="2018-04" db="EMBL/GenBank/DDBJ databases">
        <authorList>
            <person name="Vogel A."/>
        </authorList>
    </citation>
    <scope>NUCLEOTIDE SEQUENCE [LARGE SCALE GENOMIC DNA]</scope>
</reference>
<gene>
    <name evidence="2" type="ORF">CCAM_LOCUS44721</name>
</gene>
<evidence type="ECO:0000313" key="2">
    <source>
        <dbReference type="EMBL" id="VFR02946.1"/>
    </source>
</evidence>
<organism evidence="2 3">
    <name type="scientific">Cuscuta campestris</name>
    <dbReference type="NCBI Taxonomy" id="132261"/>
    <lineage>
        <taxon>Eukaryota</taxon>
        <taxon>Viridiplantae</taxon>
        <taxon>Streptophyta</taxon>
        <taxon>Embryophyta</taxon>
        <taxon>Tracheophyta</taxon>
        <taxon>Spermatophyta</taxon>
        <taxon>Magnoliopsida</taxon>
        <taxon>eudicotyledons</taxon>
        <taxon>Gunneridae</taxon>
        <taxon>Pentapetalae</taxon>
        <taxon>asterids</taxon>
        <taxon>lamiids</taxon>
        <taxon>Solanales</taxon>
        <taxon>Convolvulaceae</taxon>
        <taxon>Cuscuteae</taxon>
        <taxon>Cuscuta</taxon>
        <taxon>Cuscuta subgen. Grammica</taxon>
        <taxon>Cuscuta sect. Cleistogrammica</taxon>
    </lineage>
</organism>
<dbReference type="EMBL" id="OOIL02006841">
    <property type="protein sequence ID" value="VFR02946.1"/>
    <property type="molecule type" value="Genomic_DNA"/>
</dbReference>
<accession>A0A484NNV4</accession>
<feature type="region of interest" description="Disordered" evidence="1">
    <location>
        <begin position="53"/>
        <end position="72"/>
    </location>
</feature>
<evidence type="ECO:0000313" key="3">
    <source>
        <dbReference type="Proteomes" id="UP000595140"/>
    </source>
</evidence>
<keyword evidence="3" id="KW-1185">Reference proteome</keyword>